<dbReference type="Gene3D" id="3.20.20.70">
    <property type="entry name" value="Aldolase class I"/>
    <property type="match status" value="1"/>
</dbReference>
<dbReference type="SFLD" id="SFLDS00029">
    <property type="entry name" value="Radical_SAM"/>
    <property type="match status" value="1"/>
</dbReference>
<feature type="binding site" evidence="15">
    <location>
        <position position="96"/>
    </location>
    <ligand>
        <name>[4Fe-4S] cluster</name>
        <dbReference type="ChEBI" id="CHEBI:49883"/>
        <note>4Fe-4S-S-AdoMet</note>
    </ligand>
</feature>
<dbReference type="InterPro" id="IPR007197">
    <property type="entry name" value="rSAM"/>
</dbReference>
<evidence type="ECO:0000256" key="4">
    <source>
        <dbReference type="ARBA" id="ARBA00022555"/>
    </source>
</evidence>
<dbReference type="EC" id="2.3.1.311" evidence="13"/>
<evidence type="ECO:0000313" key="17">
    <source>
        <dbReference type="EMBL" id="OHA13555.1"/>
    </source>
</evidence>
<keyword evidence="5" id="KW-0808">Transferase</keyword>
<keyword evidence="10 15" id="KW-0408">Iron</keyword>
<dbReference type="InterPro" id="IPR039661">
    <property type="entry name" value="ELP3"/>
</dbReference>
<keyword evidence="4" id="KW-0820">tRNA-binding</keyword>
<dbReference type="GO" id="GO:0046872">
    <property type="term" value="F:metal ion binding"/>
    <property type="evidence" value="ECO:0007669"/>
    <property type="project" value="UniProtKB-KW"/>
</dbReference>
<sequence length="526" mass="60819">MNTKNLIKNLIKARLKNPADLDLFKRKVAKKYKIRYPRNIELLQEYRKFIKKKSVKISADAASKIENLLKTRPVRSLSGIVNVSLLTKPYPCPGNCLYCPSEKGMPKSYLSDEPAAARAKALKFNPHTQTKKRIEILDLEGHPTDKIDLRIIGGTWSFYPKKYQEWFVKKCFDAANGKTSKNLETAKKLNENAKNRLIGISIETRPDFIDEKEVKQLRKLGVTKVEMGVQSIYDDILKINNRGDTAASTVKATKLLKDAGFKVSYQIMLNLPGSSPKKDIRMFKELFKNPDFKPDLLKIYPCAVLKESPLYRWFLKKRYKPYSQTILINAVKNIKKIIPYYVRIERVIRDIPSRKTISGPVTNLRQIIEKDMRKNRLKCRCIRCREIKENYNPKEKVFLFREDYFASRGKEIFLSFEDKKRDKIYSLLKLRIPSCVLNGGKNIIAELNDAAIIREVHTYGQSTPVSKNSKAPQHKGLGKKLIIEAEKITKKEFGLKKIAVISGVGVRPYYRRLGYKLKNEYMVKKI</sequence>
<dbReference type="PANTHER" id="PTHR11135:SF2">
    <property type="entry name" value="ELONGATOR COMPLEX PROTEIN 3"/>
    <property type="match status" value="1"/>
</dbReference>
<dbReference type="GO" id="GO:0106261">
    <property type="term" value="F:tRNA uridine(34) acetyltransferase activity"/>
    <property type="evidence" value="ECO:0007669"/>
    <property type="project" value="UniProtKB-EC"/>
</dbReference>
<evidence type="ECO:0000256" key="5">
    <source>
        <dbReference type="ARBA" id="ARBA00022679"/>
    </source>
</evidence>
<evidence type="ECO:0000256" key="15">
    <source>
        <dbReference type="PIRSR" id="PIRSR005669-1"/>
    </source>
</evidence>
<keyword evidence="6" id="KW-0949">S-adenosyl-L-methionine</keyword>
<dbReference type="Pfam" id="PF04055">
    <property type="entry name" value="Radical_SAM"/>
    <property type="match status" value="1"/>
</dbReference>
<dbReference type="Proteomes" id="UP000178302">
    <property type="component" value="Unassembled WGS sequence"/>
</dbReference>
<dbReference type="AlphaFoldDB" id="A0A1G2LPL9"/>
<evidence type="ECO:0000256" key="7">
    <source>
        <dbReference type="ARBA" id="ARBA00022694"/>
    </source>
</evidence>
<dbReference type="InterPro" id="IPR058240">
    <property type="entry name" value="rSAM_sf"/>
</dbReference>
<comment type="caution">
    <text evidence="17">The sequence shown here is derived from an EMBL/GenBank/DDBJ whole genome shotgun (WGS) entry which is preliminary data.</text>
</comment>
<dbReference type="SMART" id="SM00729">
    <property type="entry name" value="Elp3"/>
    <property type="match status" value="1"/>
</dbReference>
<dbReference type="GO" id="GO:0051539">
    <property type="term" value="F:4 iron, 4 sulfur cluster binding"/>
    <property type="evidence" value="ECO:0007669"/>
    <property type="project" value="UniProtKB-KW"/>
</dbReference>
<keyword evidence="3" id="KW-0004">4Fe-4S</keyword>
<dbReference type="PIRSF" id="PIRSF005669">
    <property type="entry name" value="Hist_AcTrfase_ELP3"/>
    <property type="match status" value="1"/>
</dbReference>
<evidence type="ECO:0000256" key="9">
    <source>
        <dbReference type="ARBA" id="ARBA00022884"/>
    </source>
</evidence>
<comment type="cofactor">
    <cofactor evidence="15">
        <name>[4Fe-4S] cluster</name>
        <dbReference type="ChEBI" id="CHEBI:49883"/>
    </cofactor>
    <text evidence="15">Binds 1 [4Fe-4S] cluster. The cluster is coordinated with 3 cysteines and an exchangeable S-adenosyl-L-methionine.</text>
</comment>
<dbReference type="InterPro" id="IPR013785">
    <property type="entry name" value="Aldolase_TIM"/>
</dbReference>
<evidence type="ECO:0000256" key="14">
    <source>
        <dbReference type="ARBA" id="ARBA00047372"/>
    </source>
</evidence>
<evidence type="ECO:0000259" key="16">
    <source>
        <dbReference type="PROSITE" id="PS51918"/>
    </source>
</evidence>
<dbReference type="GO" id="GO:0002926">
    <property type="term" value="P:tRNA wobble base 5-methoxycarbonylmethyl-2-thiouridinylation"/>
    <property type="evidence" value="ECO:0007669"/>
    <property type="project" value="TreeGrafter"/>
</dbReference>
<evidence type="ECO:0000256" key="2">
    <source>
        <dbReference type="ARBA" id="ARBA00005494"/>
    </source>
</evidence>
<evidence type="ECO:0000256" key="10">
    <source>
        <dbReference type="ARBA" id="ARBA00023004"/>
    </source>
</evidence>
<dbReference type="GO" id="GO:0033588">
    <property type="term" value="C:elongator holoenzyme complex"/>
    <property type="evidence" value="ECO:0007669"/>
    <property type="project" value="TreeGrafter"/>
</dbReference>
<comment type="catalytic activity">
    <reaction evidence="14">
        <text>uridine(34) in tRNA + acetyl-CoA + S-adenosyl-L-methionine + H2O = 5-(carboxymethyl)uridine(34) in tRNA + 5'-deoxyadenosine + L-methionine + CoA + 2 H(+)</text>
        <dbReference type="Rhea" id="RHEA:61020"/>
        <dbReference type="Rhea" id="RHEA-COMP:10407"/>
        <dbReference type="Rhea" id="RHEA-COMP:11727"/>
        <dbReference type="ChEBI" id="CHEBI:15377"/>
        <dbReference type="ChEBI" id="CHEBI:15378"/>
        <dbReference type="ChEBI" id="CHEBI:17319"/>
        <dbReference type="ChEBI" id="CHEBI:57287"/>
        <dbReference type="ChEBI" id="CHEBI:57288"/>
        <dbReference type="ChEBI" id="CHEBI:57844"/>
        <dbReference type="ChEBI" id="CHEBI:59789"/>
        <dbReference type="ChEBI" id="CHEBI:65315"/>
        <dbReference type="ChEBI" id="CHEBI:74882"/>
        <dbReference type="EC" id="2.3.1.311"/>
    </reaction>
    <physiologicalReaction direction="left-to-right" evidence="14">
        <dbReference type="Rhea" id="RHEA:61021"/>
    </physiologicalReaction>
</comment>
<keyword evidence="11 15" id="KW-0411">Iron-sulfur</keyword>
<evidence type="ECO:0000256" key="8">
    <source>
        <dbReference type="ARBA" id="ARBA00022723"/>
    </source>
</evidence>
<evidence type="ECO:0000313" key="18">
    <source>
        <dbReference type="Proteomes" id="UP000178302"/>
    </source>
</evidence>
<evidence type="ECO:0000256" key="12">
    <source>
        <dbReference type="ARBA" id="ARBA00023315"/>
    </source>
</evidence>
<dbReference type="Pfam" id="PF16199">
    <property type="entry name" value="Radical_SAM_C"/>
    <property type="match status" value="1"/>
</dbReference>
<keyword evidence="7" id="KW-0819">tRNA processing</keyword>
<evidence type="ECO:0000256" key="11">
    <source>
        <dbReference type="ARBA" id="ARBA00023014"/>
    </source>
</evidence>
<name>A0A1G2LPL9_9BACT</name>
<dbReference type="PANTHER" id="PTHR11135">
    <property type="entry name" value="HISTONE ACETYLTRANSFERASE-RELATED"/>
    <property type="match status" value="1"/>
</dbReference>
<dbReference type="GO" id="GO:0005737">
    <property type="term" value="C:cytoplasm"/>
    <property type="evidence" value="ECO:0007669"/>
    <property type="project" value="TreeGrafter"/>
</dbReference>
<dbReference type="Gene3D" id="3.40.630.30">
    <property type="match status" value="1"/>
</dbReference>
<dbReference type="NCBIfam" id="TIGR01211">
    <property type="entry name" value="ELP3"/>
    <property type="match status" value="1"/>
</dbReference>
<dbReference type="InterPro" id="IPR032432">
    <property type="entry name" value="Radical_SAM_C"/>
</dbReference>
<protein>
    <recommendedName>
        <fullName evidence="13">tRNA carboxymethyluridine synthase</fullName>
        <ecNumber evidence="13">2.3.1.311</ecNumber>
    </recommendedName>
</protein>
<dbReference type="InterPro" id="IPR006638">
    <property type="entry name" value="Elp3/MiaA/NifB-like_rSAM"/>
</dbReference>
<dbReference type="EMBL" id="MHQZ01000031">
    <property type="protein sequence ID" value="OHA13555.1"/>
    <property type="molecule type" value="Genomic_DNA"/>
</dbReference>
<comment type="similarity">
    <text evidence="2">Belongs to the ELP3 family.</text>
</comment>
<feature type="binding site" evidence="15">
    <location>
        <position position="99"/>
    </location>
    <ligand>
        <name>[4Fe-4S] cluster</name>
        <dbReference type="ChEBI" id="CHEBI:49883"/>
        <note>4Fe-4S-S-AdoMet</note>
    </ligand>
</feature>
<feature type="domain" description="Radical SAM core" evidence="16">
    <location>
        <begin position="77"/>
        <end position="360"/>
    </location>
</feature>
<evidence type="ECO:0000256" key="1">
    <source>
        <dbReference type="ARBA" id="ARBA00005217"/>
    </source>
</evidence>
<dbReference type="InterPro" id="IPR016181">
    <property type="entry name" value="Acyl_CoA_acyltransferase"/>
</dbReference>
<dbReference type="PROSITE" id="PS51918">
    <property type="entry name" value="RADICAL_SAM"/>
    <property type="match status" value="1"/>
</dbReference>
<dbReference type="GO" id="GO:0000049">
    <property type="term" value="F:tRNA binding"/>
    <property type="evidence" value="ECO:0007669"/>
    <property type="project" value="UniProtKB-KW"/>
</dbReference>
<evidence type="ECO:0000256" key="6">
    <source>
        <dbReference type="ARBA" id="ARBA00022691"/>
    </source>
</evidence>
<dbReference type="InterPro" id="IPR034687">
    <property type="entry name" value="ELP3-like"/>
</dbReference>
<evidence type="ECO:0000256" key="13">
    <source>
        <dbReference type="ARBA" id="ARBA00044771"/>
    </source>
</evidence>
<keyword evidence="9" id="KW-0694">RNA-binding</keyword>
<dbReference type="SUPFAM" id="SSF55729">
    <property type="entry name" value="Acyl-CoA N-acyltransferases (Nat)"/>
    <property type="match status" value="1"/>
</dbReference>
<organism evidence="17 18">
    <name type="scientific">Candidatus Tagabacteria bacterium RIFCSPLOWO2_01_FULL_39_11</name>
    <dbReference type="NCBI Taxonomy" id="1802295"/>
    <lineage>
        <taxon>Bacteria</taxon>
        <taxon>Candidatus Tagaibacteriota</taxon>
    </lineage>
</organism>
<reference evidence="17 18" key="1">
    <citation type="journal article" date="2016" name="Nat. Commun.">
        <title>Thousands of microbial genomes shed light on interconnected biogeochemical processes in an aquifer system.</title>
        <authorList>
            <person name="Anantharaman K."/>
            <person name="Brown C.T."/>
            <person name="Hug L.A."/>
            <person name="Sharon I."/>
            <person name="Castelle C.J."/>
            <person name="Probst A.J."/>
            <person name="Thomas B.C."/>
            <person name="Singh A."/>
            <person name="Wilkins M.J."/>
            <person name="Karaoz U."/>
            <person name="Brodie E.L."/>
            <person name="Williams K.H."/>
            <person name="Hubbard S.S."/>
            <person name="Banfield J.F."/>
        </authorList>
    </citation>
    <scope>NUCLEOTIDE SEQUENCE [LARGE SCALE GENOMIC DNA]</scope>
</reference>
<keyword evidence="12" id="KW-0012">Acyltransferase</keyword>
<keyword evidence="8 15" id="KW-0479">Metal-binding</keyword>
<dbReference type="SFLD" id="SFLDG01082">
    <property type="entry name" value="B12-binding_domain_containing"/>
    <property type="match status" value="1"/>
</dbReference>
<comment type="pathway">
    <text evidence="1">tRNA modification.</text>
</comment>
<dbReference type="SUPFAM" id="SSF102114">
    <property type="entry name" value="Radical SAM enzymes"/>
    <property type="match status" value="1"/>
</dbReference>
<evidence type="ECO:0000256" key="3">
    <source>
        <dbReference type="ARBA" id="ARBA00022485"/>
    </source>
</evidence>
<accession>A0A1G2LPL9</accession>
<dbReference type="SFLD" id="SFLDF00344">
    <property type="entry name" value="ELP3-like"/>
    <property type="match status" value="1"/>
</dbReference>
<dbReference type="CDD" id="cd01335">
    <property type="entry name" value="Radical_SAM"/>
    <property type="match status" value="1"/>
</dbReference>
<dbReference type="SFLD" id="SFLDG01086">
    <property type="entry name" value="elongater_protein-like"/>
    <property type="match status" value="1"/>
</dbReference>
<feature type="binding site" evidence="15">
    <location>
        <position position="92"/>
    </location>
    <ligand>
        <name>[4Fe-4S] cluster</name>
        <dbReference type="ChEBI" id="CHEBI:49883"/>
        <note>4Fe-4S-S-AdoMet</note>
    </ligand>
</feature>
<gene>
    <name evidence="17" type="ORF">A2909_01130</name>
</gene>
<proteinExistence type="inferred from homology"/>